<evidence type="ECO:0000256" key="4">
    <source>
        <dbReference type="PROSITE-ProRule" id="PRU00335"/>
    </source>
</evidence>
<gene>
    <name evidence="6" type="ORF">C2E25_03325</name>
</gene>
<dbReference type="Gene3D" id="1.10.357.10">
    <property type="entry name" value="Tetracycline Repressor, domain 2"/>
    <property type="match status" value="1"/>
</dbReference>
<dbReference type="PANTHER" id="PTHR47506:SF3">
    <property type="entry name" value="HTH-TYPE TRANSCRIPTIONAL REGULATOR LMRA"/>
    <property type="match status" value="1"/>
</dbReference>
<evidence type="ECO:0000256" key="2">
    <source>
        <dbReference type="ARBA" id="ARBA00023125"/>
    </source>
</evidence>
<reference evidence="6 7" key="1">
    <citation type="journal article" date="2018" name="Genome Announc.">
        <title>Genome Sequence of Geothermobacter sp. HR-1 Iron Reducer from the Loihi Seamount.</title>
        <authorList>
            <person name="Smith H."/>
            <person name="Abuyen K."/>
            <person name="Tremblay J."/>
            <person name="Savalia P."/>
            <person name="Perez-Rodriguez I."/>
            <person name="Emerson D."/>
            <person name="Tully B."/>
            <person name="Amend J."/>
        </authorList>
    </citation>
    <scope>NUCLEOTIDE SEQUENCE [LARGE SCALE GENOMIC DNA]</scope>
    <source>
        <strain evidence="6 7">HR-1</strain>
    </source>
</reference>
<dbReference type="PANTHER" id="PTHR47506">
    <property type="entry name" value="TRANSCRIPTIONAL REGULATORY PROTEIN"/>
    <property type="match status" value="1"/>
</dbReference>
<dbReference type="Proteomes" id="UP000236340">
    <property type="component" value="Unassembled WGS sequence"/>
</dbReference>
<feature type="DNA-binding region" description="H-T-H motif" evidence="4">
    <location>
        <begin position="29"/>
        <end position="48"/>
    </location>
</feature>
<dbReference type="InterPro" id="IPR011075">
    <property type="entry name" value="TetR_C"/>
</dbReference>
<evidence type="ECO:0000256" key="3">
    <source>
        <dbReference type="ARBA" id="ARBA00023163"/>
    </source>
</evidence>
<dbReference type="Pfam" id="PF00440">
    <property type="entry name" value="TetR_N"/>
    <property type="match status" value="1"/>
</dbReference>
<dbReference type="SUPFAM" id="SSF48498">
    <property type="entry name" value="Tetracyclin repressor-like, C-terminal domain"/>
    <property type="match status" value="1"/>
</dbReference>
<keyword evidence="2 4" id="KW-0238">DNA-binding</keyword>
<sequence length="194" mass="21291">MATKGEITKERLITEAARIIRRKGFTGTSVSDLIAATGIKKGSLYFHFSGKDELGLAVLGRSRDWFMEFFESSLTGDTPGECLSNFFDAVVSIHSKSGFVGGCIFGNTALEMSDGDERYAAFVDRFFAEMATKLEGFIAAAQDSGQVRADLPADTLALYIVMTLEGGIMLARLRKDEKPLRLCFDTLKVFLQLD</sequence>
<protein>
    <submittedName>
        <fullName evidence="6">TetR/AcrR family transcriptional regulator</fullName>
    </submittedName>
</protein>
<dbReference type="SUPFAM" id="SSF46689">
    <property type="entry name" value="Homeodomain-like"/>
    <property type="match status" value="1"/>
</dbReference>
<dbReference type="Pfam" id="PF16925">
    <property type="entry name" value="TetR_C_13"/>
    <property type="match status" value="1"/>
</dbReference>
<dbReference type="RefSeq" id="WP_103114373.1">
    <property type="nucleotide sequence ID" value="NZ_PPFX01000005.1"/>
</dbReference>
<evidence type="ECO:0000256" key="1">
    <source>
        <dbReference type="ARBA" id="ARBA00023015"/>
    </source>
</evidence>
<dbReference type="InterPro" id="IPR009057">
    <property type="entry name" value="Homeodomain-like_sf"/>
</dbReference>
<evidence type="ECO:0000313" key="7">
    <source>
        <dbReference type="Proteomes" id="UP000236340"/>
    </source>
</evidence>
<dbReference type="InterPro" id="IPR001647">
    <property type="entry name" value="HTH_TetR"/>
</dbReference>
<accession>A0A2K2HCP9</accession>
<evidence type="ECO:0000259" key="5">
    <source>
        <dbReference type="PROSITE" id="PS50977"/>
    </source>
</evidence>
<feature type="domain" description="HTH tetR-type" evidence="5">
    <location>
        <begin position="6"/>
        <end position="66"/>
    </location>
</feature>
<organism evidence="6 7">
    <name type="scientific">Geothermobacter hydrogeniphilus</name>
    <dbReference type="NCBI Taxonomy" id="1969733"/>
    <lineage>
        <taxon>Bacteria</taxon>
        <taxon>Pseudomonadati</taxon>
        <taxon>Thermodesulfobacteriota</taxon>
        <taxon>Desulfuromonadia</taxon>
        <taxon>Desulfuromonadales</taxon>
        <taxon>Geothermobacteraceae</taxon>
        <taxon>Geothermobacter</taxon>
    </lineage>
</organism>
<dbReference type="EMBL" id="PPFX01000005">
    <property type="protein sequence ID" value="PNU21076.1"/>
    <property type="molecule type" value="Genomic_DNA"/>
</dbReference>
<keyword evidence="3" id="KW-0804">Transcription</keyword>
<dbReference type="GO" id="GO:0003677">
    <property type="term" value="F:DNA binding"/>
    <property type="evidence" value="ECO:0007669"/>
    <property type="project" value="UniProtKB-UniRule"/>
</dbReference>
<dbReference type="InterPro" id="IPR036271">
    <property type="entry name" value="Tet_transcr_reg_TetR-rel_C_sf"/>
</dbReference>
<evidence type="ECO:0000313" key="6">
    <source>
        <dbReference type="EMBL" id="PNU21076.1"/>
    </source>
</evidence>
<dbReference type="PROSITE" id="PS50977">
    <property type="entry name" value="HTH_TETR_2"/>
    <property type="match status" value="1"/>
</dbReference>
<dbReference type="OrthoDB" id="9793734at2"/>
<keyword evidence="1" id="KW-0805">Transcription regulation</keyword>
<comment type="caution">
    <text evidence="6">The sequence shown here is derived from an EMBL/GenBank/DDBJ whole genome shotgun (WGS) entry which is preliminary data.</text>
</comment>
<dbReference type="AlphaFoldDB" id="A0A2K2HCP9"/>
<dbReference type="PRINTS" id="PR00455">
    <property type="entry name" value="HTHTETR"/>
</dbReference>
<proteinExistence type="predicted"/>
<name>A0A2K2HCP9_9BACT</name>